<accession>A0A1M7HBM0</accession>
<dbReference type="NCBIfam" id="TIGR01186">
    <property type="entry name" value="proV"/>
    <property type="match status" value="1"/>
</dbReference>
<comment type="subunit">
    <text evidence="8">The complex is probably composed of two ATP-binding proteins, two transmembrane proteins and a solute-binding protein.</text>
</comment>
<dbReference type="STRING" id="447595.SAMN05660826_00570"/>
<organism evidence="11 12">
    <name type="scientific">Caldanaerovirga acetigignens</name>
    <dbReference type="NCBI Taxonomy" id="447595"/>
    <lineage>
        <taxon>Bacteria</taxon>
        <taxon>Bacillati</taxon>
        <taxon>Bacillota</taxon>
        <taxon>Clostridia</taxon>
        <taxon>Thermosediminibacterales</taxon>
        <taxon>Thermosediminibacteraceae</taxon>
        <taxon>Caldanaerovirga</taxon>
    </lineage>
</organism>
<dbReference type="Pfam" id="PF00005">
    <property type="entry name" value="ABC_tran"/>
    <property type="match status" value="1"/>
</dbReference>
<keyword evidence="5 8" id="KW-0067">ATP-binding</keyword>
<dbReference type="InterPro" id="IPR005892">
    <property type="entry name" value="Gly-betaine_transp_ATP-bd"/>
</dbReference>
<dbReference type="PROSITE" id="PS50893">
    <property type="entry name" value="ABC_TRANSPORTER_2"/>
    <property type="match status" value="1"/>
</dbReference>
<dbReference type="InterPro" id="IPR000644">
    <property type="entry name" value="CBS_dom"/>
</dbReference>
<dbReference type="InterPro" id="IPR027417">
    <property type="entry name" value="P-loop_NTPase"/>
</dbReference>
<dbReference type="GO" id="GO:0006865">
    <property type="term" value="P:amino acid transport"/>
    <property type="evidence" value="ECO:0007669"/>
    <property type="project" value="UniProtKB-UniRule"/>
</dbReference>
<dbReference type="GO" id="GO:0031460">
    <property type="term" value="P:glycine betaine transport"/>
    <property type="evidence" value="ECO:0007669"/>
    <property type="project" value="InterPro"/>
</dbReference>
<keyword evidence="6 7" id="KW-0129">CBS domain</keyword>
<dbReference type="GO" id="GO:0006970">
    <property type="term" value="P:response to osmotic stress"/>
    <property type="evidence" value="ECO:0007669"/>
    <property type="project" value="UniProtKB-ARBA"/>
</dbReference>
<keyword evidence="2 8" id="KW-0813">Transport</keyword>
<name>A0A1M7HBM0_9FIRM</name>
<proteinExistence type="inferred from homology"/>
<evidence type="ECO:0000256" key="3">
    <source>
        <dbReference type="ARBA" id="ARBA00022737"/>
    </source>
</evidence>
<keyword evidence="8" id="KW-0472">Membrane</keyword>
<dbReference type="OrthoDB" id="9780431at2"/>
<dbReference type="EMBL" id="FRCR01000003">
    <property type="protein sequence ID" value="SHM25884.1"/>
    <property type="molecule type" value="Genomic_DNA"/>
</dbReference>
<dbReference type="Proteomes" id="UP000184375">
    <property type="component" value="Unassembled WGS sequence"/>
</dbReference>
<evidence type="ECO:0000259" key="10">
    <source>
        <dbReference type="PROSITE" id="PS51371"/>
    </source>
</evidence>
<evidence type="ECO:0000256" key="6">
    <source>
        <dbReference type="ARBA" id="ARBA00023122"/>
    </source>
</evidence>
<reference evidence="12" key="1">
    <citation type="submission" date="2016-11" db="EMBL/GenBank/DDBJ databases">
        <authorList>
            <person name="Varghese N."/>
            <person name="Submissions S."/>
        </authorList>
    </citation>
    <scope>NUCLEOTIDE SEQUENCE [LARGE SCALE GENOMIC DNA]</scope>
    <source>
        <strain evidence="12">DSM 18802</strain>
    </source>
</reference>
<sequence length="370" mass="41889">MIRFENIVKTYGETEILKGINLEIKDNELVVLIGPSGCGKTTSLKMINRLIKPTSGKIFINGQDISQINPIQLRRNIGYVIQQIGLLPHMTVGQNIELVPLLKNWPKKKRIEKVKELMHLVGMPPEEYMNRYPKELSGGQQQRIGVARALAADPHIILMDEPFSALDPITRSQLQEELYELQQKLQKTIVFVTHDMDEALKLGDRICIMKDGKVVQFDTPEEILKNPADEFVENFIGKRRMWIQSEYVLAKDIMITNPIKALPSRTLAQAIEIMSNSGVDSILVVNKENQLLGIVTVEDIRANKNTAKRIEEIYTRNVYTVKPDDSILDVLKLMAQKNIGYVPVVDEDSLLQGLITRSALVNYLGANYAE</sequence>
<keyword evidence="12" id="KW-1185">Reference proteome</keyword>
<dbReference type="GO" id="GO:0005886">
    <property type="term" value="C:plasma membrane"/>
    <property type="evidence" value="ECO:0007669"/>
    <property type="project" value="UniProtKB-SubCell"/>
</dbReference>
<dbReference type="SMART" id="SM00382">
    <property type="entry name" value="AAA"/>
    <property type="match status" value="1"/>
</dbReference>
<dbReference type="PROSITE" id="PS00211">
    <property type="entry name" value="ABC_TRANSPORTER_1"/>
    <property type="match status" value="1"/>
</dbReference>
<evidence type="ECO:0000313" key="12">
    <source>
        <dbReference type="Proteomes" id="UP000184375"/>
    </source>
</evidence>
<dbReference type="Gene3D" id="3.40.50.300">
    <property type="entry name" value="P-loop containing nucleotide triphosphate hydrolases"/>
    <property type="match status" value="1"/>
</dbReference>
<evidence type="ECO:0000256" key="2">
    <source>
        <dbReference type="ARBA" id="ARBA00022448"/>
    </source>
</evidence>
<dbReference type="RefSeq" id="WP_073254370.1">
    <property type="nucleotide sequence ID" value="NZ_FRCR01000003.1"/>
</dbReference>
<dbReference type="SUPFAM" id="SSF52540">
    <property type="entry name" value="P-loop containing nucleoside triphosphate hydrolases"/>
    <property type="match status" value="1"/>
</dbReference>
<evidence type="ECO:0000256" key="4">
    <source>
        <dbReference type="ARBA" id="ARBA00022741"/>
    </source>
</evidence>
<dbReference type="Gene3D" id="3.10.580.10">
    <property type="entry name" value="CBS-domain"/>
    <property type="match status" value="1"/>
</dbReference>
<evidence type="ECO:0000259" key="9">
    <source>
        <dbReference type="PROSITE" id="PS50893"/>
    </source>
</evidence>
<evidence type="ECO:0000256" key="1">
    <source>
        <dbReference type="ARBA" id="ARBA00005417"/>
    </source>
</evidence>
<protein>
    <recommendedName>
        <fullName evidence="8">Quaternary amine transport ATP-binding protein</fullName>
        <ecNumber evidence="8">7.6.2.9</ecNumber>
    </recommendedName>
</protein>
<dbReference type="AlphaFoldDB" id="A0A1M7HBM0"/>
<dbReference type="PROSITE" id="PS51371">
    <property type="entry name" value="CBS"/>
    <property type="match status" value="2"/>
</dbReference>
<dbReference type="CDD" id="cd04583">
    <property type="entry name" value="CBS_pair_ABC_OpuCA_assoc"/>
    <property type="match status" value="1"/>
</dbReference>
<keyword evidence="8" id="KW-0997">Cell inner membrane</keyword>
<evidence type="ECO:0000256" key="5">
    <source>
        <dbReference type="ARBA" id="ARBA00022840"/>
    </source>
</evidence>
<dbReference type="PANTHER" id="PTHR43117">
    <property type="entry name" value="OSMOPROTECTANT IMPORT ATP-BINDING PROTEIN OSMV"/>
    <property type="match status" value="1"/>
</dbReference>
<dbReference type="Pfam" id="PF00571">
    <property type="entry name" value="CBS"/>
    <property type="match status" value="2"/>
</dbReference>
<evidence type="ECO:0000256" key="7">
    <source>
        <dbReference type="PROSITE-ProRule" id="PRU00703"/>
    </source>
</evidence>
<dbReference type="InterPro" id="IPR046342">
    <property type="entry name" value="CBS_dom_sf"/>
</dbReference>
<dbReference type="InterPro" id="IPR003593">
    <property type="entry name" value="AAA+_ATPase"/>
</dbReference>
<dbReference type="PANTHER" id="PTHR43117:SF4">
    <property type="entry name" value="OSMOPROTECTANT IMPORT ATP-BINDING PROTEIN OSMV"/>
    <property type="match status" value="1"/>
</dbReference>
<dbReference type="CDD" id="cd03295">
    <property type="entry name" value="ABC_OpuCA_Osmoprotection"/>
    <property type="match status" value="1"/>
</dbReference>
<dbReference type="InterPro" id="IPR017871">
    <property type="entry name" value="ABC_transporter-like_CS"/>
</dbReference>
<keyword evidence="8" id="KW-1003">Cell membrane</keyword>
<evidence type="ECO:0000256" key="8">
    <source>
        <dbReference type="RuleBase" id="RU369116"/>
    </source>
</evidence>
<comment type="catalytic activity">
    <reaction evidence="8">
        <text>a quaternary ammonium(out) + ATP + H2O = a quaternary ammonium(in) + ADP + phosphate + H(+)</text>
        <dbReference type="Rhea" id="RHEA:11036"/>
        <dbReference type="ChEBI" id="CHEBI:15377"/>
        <dbReference type="ChEBI" id="CHEBI:15378"/>
        <dbReference type="ChEBI" id="CHEBI:30616"/>
        <dbReference type="ChEBI" id="CHEBI:35267"/>
        <dbReference type="ChEBI" id="CHEBI:43474"/>
        <dbReference type="ChEBI" id="CHEBI:456216"/>
    </reaction>
</comment>
<comment type="similarity">
    <text evidence="1 8">Belongs to the ABC transporter superfamily.</text>
</comment>
<dbReference type="GO" id="GO:0016887">
    <property type="term" value="F:ATP hydrolysis activity"/>
    <property type="evidence" value="ECO:0007669"/>
    <property type="project" value="UniProtKB-UniRule"/>
</dbReference>
<keyword evidence="3" id="KW-0677">Repeat</keyword>
<comment type="subcellular location">
    <subcellularLocation>
        <location evidence="8">Cell inner membrane</location>
        <topology evidence="8">Peripheral membrane protein</topology>
    </subcellularLocation>
</comment>
<dbReference type="EC" id="7.6.2.9" evidence="8"/>
<dbReference type="SMART" id="SM00116">
    <property type="entry name" value="CBS"/>
    <property type="match status" value="2"/>
</dbReference>
<keyword evidence="4 8" id="KW-0547">Nucleotide-binding</keyword>
<evidence type="ECO:0000313" key="11">
    <source>
        <dbReference type="EMBL" id="SHM25884.1"/>
    </source>
</evidence>
<dbReference type="InterPro" id="IPR003439">
    <property type="entry name" value="ABC_transporter-like_ATP-bd"/>
</dbReference>
<feature type="domain" description="CBS" evidence="10">
    <location>
        <begin position="254"/>
        <end position="312"/>
    </location>
</feature>
<feature type="domain" description="ABC transporter" evidence="9">
    <location>
        <begin position="2"/>
        <end position="236"/>
    </location>
</feature>
<dbReference type="GO" id="GO:0005524">
    <property type="term" value="F:ATP binding"/>
    <property type="evidence" value="ECO:0007669"/>
    <property type="project" value="UniProtKB-UniRule"/>
</dbReference>
<gene>
    <name evidence="11" type="ORF">SAMN05660826_00570</name>
</gene>
<dbReference type="GO" id="GO:0015418">
    <property type="term" value="F:ABC-type quaternary ammonium compound transporting activity"/>
    <property type="evidence" value="ECO:0007669"/>
    <property type="project" value="UniProtKB-EC"/>
</dbReference>
<dbReference type="SUPFAM" id="SSF54631">
    <property type="entry name" value="CBS-domain pair"/>
    <property type="match status" value="1"/>
</dbReference>
<dbReference type="FunFam" id="3.40.50.300:FF:000201">
    <property type="entry name" value="Glycine betaine/L-proline ABC transporter ATP-binding protein"/>
    <property type="match status" value="1"/>
</dbReference>
<feature type="domain" description="CBS" evidence="10">
    <location>
        <begin position="314"/>
        <end position="370"/>
    </location>
</feature>